<protein>
    <submittedName>
        <fullName evidence="1">Uncharacterized protein</fullName>
    </submittedName>
</protein>
<evidence type="ECO:0000313" key="2">
    <source>
        <dbReference type="Proteomes" id="UP000299102"/>
    </source>
</evidence>
<accession>A0A4C1T7F8</accession>
<keyword evidence="2" id="KW-1185">Reference proteome</keyword>
<organism evidence="1 2">
    <name type="scientific">Eumeta variegata</name>
    <name type="common">Bagworm moth</name>
    <name type="synonym">Eumeta japonica</name>
    <dbReference type="NCBI Taxonomy" id="151549"/>
    <lineage>
        <taxon>Eukaryota</taxon>
        <taxon>Metazoa</taxon>
        <taxon>Ecdysozoa</taxon>
        <taxon>Arthropoda</taxon>
        <taxon>Hexapoda</taxon>
        <taxon>Insecta</taxon>
        <taxon>Pterygota</taxon>
        <taxon>Neoptera</taxon>
        <taxon>Endopterygota</taxon>
        <taxon>Lepidoptera</taxon>
        <taxon>Glossata</taxon>
        <taxon>Ditrysia</taxon>
        <taxon>Tineoidea</taxon>
        <taxon>Psychidae</taxon>
        <taxon>Oiketicinae</taxon>
        <taxon>Eumeta</taxon>
    </lineage>
</organism>
<proteinExistence type="predicted"/>
<name>A0A4C1T7F8_EUMVA</name>
<reference evidence="1 2" key="1">
    <citation type="journal article" date="2019" name="Commun. Biol.">
        <title>The bagworm genome reveals a unique fibroin gene that provides high tensile strength.</title>
        <authorList>
            <person name="Kono N."/>
            <person name="Nakamura H."/>
            <person name="Ohtoshi R."/>
            <person name="Tomita M."/>
            <person name="Numata K."/>
            <person name="Arakawa K."/>
        </authorList>
    </citation>
    <scope>NUCLEOTIDE SEQUENCE [LARGE SCALE GENOMIC DNA]</scope>
</reference>
<dbReference type="Proteomes" id="UP000299102">
    <property type="component" value="Unassembled WGS sequence"/>
</dbReference>
<sequence>MFLNELCNDTPHHGIDEKKNHPHFARWGSKPYPFCPPIEGAHRHTHKRHWQRLSRKLVRGYCEDGGPINYAARPHPTRQPARREAKFKVGRVPCCVYSRRSGCETSGRTSGAARGAMFLQCQA</sequence>
<evidence type="ECO:0000313" key="1">
    <source>
        <dbReference type="EMBL" id="GBP10433.1"/>
    </source>
</evidence>
<dbReference type="AlphaFoldDB" id="A0A4C1T7F8"/>
<comment type="caution">
    <text evidence="1">The sequence shown here is derived from an EMBL/GenBank/DDBJ whole genome shotgun (WGS) entry which is preliminary data.</text>
</comment>
<dbReference type="EMBL" id="BGZK01004704">
    <property type="protein sequence ID" value="GBP10433.1"/>
    <property type="molecule type" value="Genomic_DNA"/>
</dbReference>
<gene>
    <name evidence="1" type="ORF">EVAR_69712_1</name>
</gene>